<sequence>MLNIHEKIRVGAVFDGGFPKPVWFGLHGEKVLIKEVCYKWKEREGTDVIYKFTVTDGFNIFEIMFSSVEVCWYLVAMDQAS</sequence>
<dbReference type="OrthoDB" id="278417at2"/>
<proteinExistence type="predicted"/>
<evidence type="ECO:0000313" key="1">
    <source>
        <dbReference type="EMBL" id="QAR34482.1"/>
    </source>
</evidence>
<evidence type="ECO:0000313" key="2">
    <source>
        <dbReference type="Proteomes" id="UP000287502"/>
    </source>
</evidence>
<dbReference type="EMBL" id="CP035108">
    <property type="protein sequence ID" value="QAR34482.1"/>
    <property type="molecule type" value="Genomic_DNA"/>
</dbReference>
<gene>
    <name evidence="1" type="ORF">EP073_06805</name>
</gene>
<organism evidence="1 2">
    <name type="scientific">Geovibrio thiophilus</name>
    <dbReference type="NCBI Taxonomy" id="139438"/>
    <lineage>
        <taxon>Bacteria</taxon>
        <taxon>Pseudomonadati</taxon>
        <taxon>Deferribacterota</taxon>
        <taxon>Deferribacteres</taxon>
        <taxon>Deferribacterales</taxon>
        <taxon>Geovibrionaceae</taxon>
        <taxon>Geovibrio</taxon>
    </lineage>
</organism>
<dbReference type="Proteomes" id="UP000287502">
    <property type="component" value="Chromosome"/>
</dbReference>
<name>A0A3R5UWJ2_9BACT</name>
<dbReference type="AlphaFoldDB" id="A0A3R5UWJ2"/>
<accession>A0A3R5UWJ2</accession>
<keyword evidence="2" id="KW-1185">Reference proteome</keyword>
<protein>
    <submittedName>
        <fullName evidence="1">Uncharacterized protein</fullName>
    </submittedName>
</protein>
<dbReference type="KEGG" id="gtl:EP073_06805"/>
<reference evidence="1 2" key="1">
    <citation type="submission" date="2019-01" db="EMBL/GenBank/DDBJ databases">
        <title>Geovibrio thiophilus DSM 11263, complete genome.</title>
        <authorList>
            <person name="Spring S."/>
            <person name="Bunk B."/>
            <person name="Sproer C."/>
        </authorList>
    </citation>
    <scope>NUCLEOTIDE SEQUENCE [LARGE SCALE GENOMIC DNA]</scope>
    <source>
        <strain evidence="1 2">DSM 11263</strain>
    </source>
</reference>